<reference evidence="2" key="1">
    <citation type="submission" date="2020-10" db="EMBL/GenBank/DDBJ databases">
        <authorList>
            <person name="Gilroy R."/>
        </authorList>
    </citation>
    <scope>NUCLEOTIDE SEQUENCE</scope>
    <source>
        <strain evidence="2">11167</strain>
    </source>
</reference>
<dbReference type="InterPro" id="IPR003959">
    <property type="entry name" value="ATPase_AAA_core"/>
</dbReference>
<sequence length="392" mass="44126">MLVKFTFKNVRSFIQEQCLNLVASGDDMMGENIAPVSKELLPQSAGVLKTAAIFGAMASGKTNVLCALDYMKRVVLISASHVRIVRQCETNAFIEGSQDLDSHYEVEFIENGRYYRYGFVIRRKEIVKEWLMRRSERLTTLFSRDEYSLKVAGLSKNEARLIAPSPSTLFISMAASLNLDINREVGDVLAWFSRLTVSLEPRREDLLIYTEKEDYLASALRIVRKLPCGIEDAHLIQDGSYVDIETERKVRDKDGNPVKIMHSRLFQDRQLYSDGTVELLCRLALVVKALDQGAVLFVNDFTSMMNTFLSNYILSLFSSGAHNPSCGQLVITAGISSLMDKAFRRDQIFFTTMDGLGGSQLVRLSSIPGVRKGDSYEKKLIENAHVEPLMLD</sequence>
<gene>
    <name evidence="2" type="ORF">IAC42_04990</name>
</gene>
<evidence type="ECO:0000313" key="3">
    <source>
        <dbReference type="Proteomes" id="UP000823633"/>
    </source>
</evidence>
<evidence type="ECO:0000313" key="2">
    <source>
        <dbReference type="EMBL" id="MBO8443098.1"/>
    </source>
</evidence>
<dbReference type="EMBL" id="JADIMU010000030">
    <property type="protein sequence ID" value="MBO8443098.1"/>
    <property type="molecule type" value="Genomic_DNA"/>
</dbReference>
<keyword evidence="2" id="KW-0547">Nucleotide-binding</keyword>
<dbReference type="GO" id="GO:0005524">
    <property type="term" value="F:ATP binding"/>
    <property type="evidence" value="ECO:0007669"/>
    <property type="project" value="UniProtKB-KW"/>
</dbReference>
<evidence type="ECO:0000259" key="1">
    <source>
        <dbReference type="Pfam" id="PF13304"/>
    </source>
</evidence>
<dbReference type="GO" id="GO:0016887">
    <property type="term" value="F:ATP hydrolysis activity"/>
    <property type="evidence" value="ECO:0007669"/>
    <property type="project" value="InterPro"/>
</dbReference>
<dbReference type="InterPro" id="IPR027417">
    <property type="entry name" value="P-loop_NTPase"/>
</dbReference>
<comment type="caution">
    <text evidence="2">The sequence shown here is derived from an EMBL/GenBank/DDBJ whole genome shotgun (WGS) entry which is preliminary data.</text>
</comment>
<dbReference type="Pfam" id="PF13304">
    <property type="entry name" value="AAA_21"/>
    <property type="match status" value="1"/>
</dbReference>
<feature type="domain" description="ATPase AAA-type core" evidence="1">
    <location>
        <begin position="52"/>
        <end position="332"/>
    </location>
</feature>
<accession>A0A9D9E8S1</accession>
<organism evidence="2 3">
    <name type="scientific">Candidatus Aphodenecus pullistercoris</name>
    <dbReference type="NCBI Taxonomy" id="2840669"/>
    <lineage>
        <taxon>Bacteria</taxon>
        <taxon>Pseudomonadati</taxon>
        <taxon>Spirochaetota</taxon>
        <taxon>Spirochaetia</taxon>
        <taxon>Spirochaetales</taxon>
        <taxon>Candidatus Aphodenecus</taxon>
    </lineage>
</organism>
<dbReference type="PANTHER" id="PTHR40396:SF1">
    <property type="entry name" value="ATPASE AAA-TYPE CORE DOMAIN-CONTAINING PROTEIN"/>
    <property type="match status" value="1"/>
</dbReference>
<proteinExistence type="predicted"/>
<dbReference type="AlphaFoldDB" id="A0A9D9E8S1"/>
<name>A0A9D9E8S1_9SPIR</name>
<dbReference type="Gene3D" id="3.40.50.300">
    <property type="entry name" value="P-loop containing nucleotide triphosphate hydrolases"/>
    <property type="match status" value="1"/>
</dbReference>
<dbReference type="PANTHER" id="PTHR40396">
    <property type="entry name" value="ATPASE-LIKE PROTEIN"/>
    <property type="match status" value="1"/>
</dbReference>
<keyword evidence="2" id="KW-0067">ATP-binding</keyword>
<protein>
    <submittedName>
        <fullName evidence="2">ATP-binding protein</fullName>
    </submittedName>
</protein>
<reference evidence="2" key="2">
    <citation type="journal article" date="2021" name="PeerJ">
        <title>Extensive microbial diversity within the chicken gut microbiome revealed by metagenomics and culture.</title>
        <authorList>
            <person name="Gilroy R."/>
            <person name="Ravi A."/>
            <person name="Getino M."/>
            <person name="Pursley I."/>
            <person name="Horton D.L."/>
            <person name="Alikhan N.F."/>
            <person name="Baker D."/>
            <person name="Gharbi K."/>
            <person name="Hall N."/>
            <person name="Watson M."/>
            <person name="Adriaenssens E.M."/>
            <person name="Foster-Nyarko E."/>
            <person name="Jarju S."/>
            <person name="Secka A."/>
            <person name="Antonio M."/>
            <person name="Oren A."/>
            <person name="Chaudhuri R.R."/>
            <person name="La Ragione R."/>
            <person name="Hildebrand F."/>
            <person name="Pallen M.J."/>
        </authorList>
    </citation>
    <scope>NUCLEOTIDE SEQUENCE</scope>
    <source>
        <strain evidence="2">11167</strain>
    </source>
</reference>
<dbReference type="Proteomes" id="UP000823633">
    <property type="component" value="Unassembled WGS sequence"/>
</dbReference>